<proteinExistence type="predicted"/>
<keyword evidence="3" id="KW-1185">Reference proteome</keyword>
<feature type="region of interest" description="Disordered" evidence="1">
    <location>
        <begin position="290"/>
        <end position="331"/>
    </location>
</feature>
<feature type="compositionally biased region" description="Basic and acidic residues" evidence="1">
    <location>
        <begin position="312"/>
        <end position="331"/>
    </location>
</feature>
<sequence length="331" mass="37057">MDTSSLFLFDGEGWEISAPLNLLQMSSVEGDKSVKTLKKSDSDNTQCKPANEFFVDETLRLSVSHEEERVSAHNQEGLNHEGFVAEEESLNTKTSVNSYELEHGVKVMDFGSCESALKARLILMNMTNEVTAGDIHVLGPQLAVKEGNVLVPGTTLPTGVECVAETSGMQWNDAEPEWMEVERECNQLSSSLELLGKPNQQFEEGTQANVRRGLEGKDDEHFLKARRSRKESEAHTSLESTLTQDGTLKLKISRTKPATSTKVLSYQKLSPRVNISQLEDLLLAKETRGHPEKRVYPSTSVADESWTPPLKRSCDRYRERRDRNNEASRKS</sequence>
<dbReference type="Proteomes" id="UP000235965">
    <property type="component" value="Unassembled WGS sequence"/>
</dbReference>
<dbReference type="STRING" id="105785.A0A2J7PRT3"/>
<protein>
    <submittedName>
        <fullName evidence="2">Uncharacterized protein</fullName>
    </submittedName>
</protein>
<dbReference type="OrthoDB" id="6624782at2759"/>
<comment type="caution">
    <text evidence="2">The sequence shown here is derived from an EMBL/GenBank/DDBJ whole genome shotgun (WGS) entry which is preliminary data.</text>
</comment>
<dbReference type="AlphaFoldDB" id="A0A2J7PRT3"/>
<dbReference type="InParanoid" id="A0A2J7PRT3"/>
<accession>A0A2J7PRT3</accession>
<evidence type="ECO:0000313" key="3">
    <source>
        <dbReference type="Proteomes" id="UP000235965"/>
    </source>
</evidence>
<name>A0A2J7PRT3_9NEOP</name>
<reference evidence="2 3" key="1">
    <citation type="submission" date="2017-12" db="EMBL/GenBank/DDBJ databases">
        <title>Hemimetabolous genomes reveal molecular basis of termite eusociality.</title>
        <authorList>
            <person name="Harrison M.C."/>
            <person name="Jongepier E."/>
            <person name="Robertson H.M."/>
            <person name="Arning N."/>
            <person name="Bitard-Feildel T."/>
            <person name="Chao H."/>
            <person name="Childers C.P."/>
            <person name="Dinh H."/>
            <person name="Doddapaneni H."/>
            <person name="Dugan S."/>
            <person name="Gowin J."/>
            <person name="Greiner C."/>
            <person name="Han Y."/>
            <person name="Hu H."/>
            <person name="Hughes D.S.T."/>
            <person name="Huylmans A.-K."/>
            <person name="Kemena C."/>
            <person name="Kremer L.P.M."/>
            <person name="Lee S.L."/>
            <person name="Lopez-Ezquerra A."/>
            <person name="Mallet L."/>
            <person name="Monroy-Kuhn J.M."/>
            <person name="Moser A."/>
            <person name="Murali S.C."/>
            <person name="Muzny D.M."/>
            <person name="Otani S."/>
            <person name="Piulachs M.-D."/>
            <person name="Poelchau M."/>
            <person name="Qu J."/>
            <person name="Schaub F."/>
            <person name="Wada-Katsumata A."/>
            <person name="Worley K.C."/>
            <person name="Xie Q."/>
            <person name="Ylla G."/>
            <person name="Poulsen M."/>
            <person name="Gibbs R.A."/>
            <person name="Schal C."/>
            <person name="Richards S."/>
            <person name="Belles X."/>
            <person name="Korb J."/>
            <person name="Bornberg-Bauer E."/>
        </authorList>
    </citation>
    <scope>NUCLEOTIDE SEQUENCE [LARGE SCALE GENOMIC DNA]</scope>
    <source>
        <tissue evidence="2">Whole body</tissue>
    </source>
</reference>
<gene>
    <name evidence="2" type="ORF">B7P43_G11712</name>
</gene>
<dbReference type="EMBL" id="NEVH01021952">
    <property type="protein sequence ID" value="PNF19044.1"/>
    <property type="molecule type" value="Genomic_DNA"/>
</dbReference>
<organism evidence="2 3">
    <name type="scientific">Cryptotermes secundus</name>
    <dbReference type="NCBI Taxonomy" id="105785"/>
    <lineage>
        <taxon>Eukaryota</taxon>
        <taxon>Metazoa</taxon>
        <taxon>Ecdysozoa</taxon>
        <taxon>Arthropoda</taxon>
        <taxon>Hexapoda</taxon>
        <taxon>Insecta</taxon>
        <taxon>Pterygota</taxon>
        <taxon>Neoptera</taxon>
        <taxon>Polyneoptera</taxon>
        <taxon>Dictyoptera</taxon>
        <taxon>Blattodea</taxon>
        <taxon>Blattoidea</taxon>
        <taxon>Termitoidae</taxon>
        <taxon>Kalotermitidae</taxon>
        <taxon>Cryptotermitinae</taxon>
        <taxon>Cryptotermes</taxon>
    </lineage>
</organism>
<evidence type="ECO:0000313" key="2">
    <source>
        <dbReference type="EMBL" id="PNF19044.1"/>
    </source>
</evidence>
<evidence type="ECO:0000256" key="1">
    <source>
        <dbReference type="SAM" id="MobiDB-lite"/>
    </source>
</evidence>